<keyword evidence="6" id="KW-1185">Reference proteome</keyword>
<proteinExistence type="predicted"/>
<keyword evidence="1 2" id="KW-0694">RNA-binding</keyword>
<feature type="compositionally biased region" description="Basic and acidic residues" evidence="3">
    <location>
        <begin position="400"/>
        <end position="412"/>
    </location>
</feature>
<dbReference type="InParanoid" id="G8YCP8"/>
<evidence type="ECO:0000256" key="2">
    <source>
        <dbReference type="PROSITE-ProRule" id="PRU00176"/>
    </source>
</evidence>
<evidence type="ECO:0000259" key="4">
    <source>
        <dbReference type="PROSITE" id="PS50102"/>
    </source>
</evidence>
<dbReference type="eggNOG" id="KOG0118">
    <property type="taxonomic scope" value="Eukaryota"/>
</dbReference>
<feature type="compositionally biased region" description="Basic and acidic residues" evidence="3">
    <location>
        <begin position="318"/>
        <end position="335"/>
    </location>
</feature>
<dbReference type="InterPro" id="IPR050502">
    <property type="entry name" value="Euk_RNA-bind_prot"/>
</dbReference>
<accession>G8YCP8</accession>
<dbReference type="HOGENOM" id="CLU_045870_0_0_1"/>
<feature type="compositionally biased region" description="Basic and acidic residues" evidence="3">
    <location>
        <begin position="356"/>
        <end position="367"/>
    </location>
</feature>
<dbReference type="PROSITE" id="PS50102">
    <property type="entry name" value="RRM"/>
    <property type="match status" value="1"/>
</dbReference>
<dbReference type="SMART" id="SM00360">
    <property type="entry name" value="RRM"/>
    <property type="match status" value="1"/>
</dbReference>
<dbReference type="SUPFAM" id="SSF54928">
    <property type="entry name" value="RNA-binding domain, RBD"/>
    <property type="match status" value="1"/>
</dbReference>
<evidence type="ECO:0000256" key="1">
    <source>
        <dbReference type="ARBA" id="ARBA00022884"/>
    </source>
</evidence>
<feature type="compositionally biased region" description="Basic and acidic residues" evidence="3">
    <location>
        <begin position="245"/>
        <end position="260"/>
    </location>
</feature>
<dbReference type="AlphaFoldDB" id="G8YCP8"/>
<evidence type="ECO:0000313" key="6">
    <source>
        <dbReference type="Proteomes" id="UP000005222"/>
    </source>
</evidence>
<dbReference type="EMBL" id="FO082050">
    <property type="protein sequence ID" value="CCE82729.1"/>
    <property type="molecule type" value="Genomic_DNA"/>
</dbReference>
<dbReference type="STRING" id="559304.G8YCP8"/>
<evidence type="ECO:0000256" key="3">
    <source>
        <dbReference type="SAM" id="MobiDB-lite"/>
    </source>
</evidence>
<dbReference type="FunCoup" id="G8YCP8">
    <property type="interactions" value="79"/>
</dbReference>
<dbReference type="Proteomes" id="UP000005222">
    <property type="component" value="Chromosome J"/>
</dbReference>
<dbReference type="Pfam" id="PF00076">
    <property type="entry name" value="RRM_1"/>
    <property type="match status" value="1"/>
</dbReference>
<feature type="region of interest" description="Disordered" evidence="3">
    <location>
        <begin position="177"/>
        <end position="423"/>
    </location>
</feature>
<dbReference type="InterPro" id="IPR000504">
    <property type="entry name" value="RRM_dom"/>
</dbReference>
<protein>
    <submittedName>
        <fullName evidence="5">Piso0_002471 protein</fullName>
    </submittedName>
</protein>
<dbReference type="OrthoDB" id="48651at2759"/>
<feature type="domain" description="RRM" evidence="4">
    <location>
        <begin position="88"/>
        <end position="168"/>
    </location>
</feature>
<feature type="compositionally biased region" description="Basic and acidic residues" evidence="3">
    <location>
        <begin position="212"/>
        <end position="228"/>
    </location>
</feature>
<sequence length="423" mass="47664">MVDRKDSKLTLIAPPKKSVKMDLGSFLADDSLGGSWADEEVDMSSIGVPITSGSGHRPMRREERSYDYMGDQDRRERTEYPIPDEPPYRARVGNLPWDINEVILEKFFETRMQAKDIISEIKLPVDVTGRLKGFGFVTFNSRELLEESLNLNLTEISGRKLFVNVAAPQKQDVFDLDWRAARSGPPDTGRGKREDVQLDWSSARGSGLPPRQRSERGERGEGRPRREEPDLDWGSARNAQLPLSPRERTGRPERRPRRDEPDLDWGAVRSSAPPPPREPAGPRGDRPRSGSRGNSRPKRAEPELNWSAVRGSTGPLPPKERSGERRRKSDHEFQWKKGQSLEPKGGNSSKGSSKNPKSDEEKKEQPKPQKSSYDVLAIDSEDDEQENHKTTSNDEPAISKLEEETAKLKVEESGEGWEVVGNK</sequence>
<dbReference type="InterPro" id="IPR035979">
    <property type="entry name" value="RBD_domain_sf"/>
</dbReference>
<feature type="compositionally biased region" description="Low complexity" evidence="3">
    <location>
        <begin position="343"/>
        <end position="355"/>
    </location>
</feature>
<reference evidence="5 6" key="1">
    <citation type="journal article" date="2012" name="G3 (Bethesda)">
        <title>Pichia sorbitophila, an interspecies yeast hybrid reveals early steps of genome resolution following polyploidization.</title>
        <authorList>
            <person name="Leh Louis V."/>
            <person name="Despons L."/>
            <person name="Friedrich A."/>
            <person name="Martin T."/>
            <person name="Durrens P."/>
            <person name="Casaregola S."/>
            <person name="Neuveglise C."/>
            <person name="Fairhead C."/>
            <person name="Marck C."/>
            <person name="Cruz J.A."/>
            <person name="Straub M.L."/>
            <person name="Kugler V."/>
            <person name="Sacerdot C."/>
            <person name="Uzunov Z."/>
            <person name="Thierry A."/>
            <person name="Weiss S."/>
            <person name="Bleykasten C."/>
            <person name="De Montigny J."/>
            <person name="Jacques N."/>
            <person name="Jung P."/>
            <person name="Lemaire M."/>
            <person name="Mallet S."/>
            <person name="Morel G."/>
            <person name="Richard G.F."/>
            <person name="Sarkar A."/>
            <person name="Savel G."/>
            <person name="Schacherer J."/>
            <person name="Seret M.L."/>
            <person name="Talla E."/>
            <person name="Samson G."/>
            <person name="Jubin C."/>
            <person name="Poulain J."/>
            <person name="Vacherie B."/>
            <person name="Barbe V."/>
            <person name="Pelletier E."/>
            <person name="Sherman D.J."/>
            <person name="Westhof E."/>
            <person name="Weissenbach J."/>
            <person name="Baret P.V."/>
            <person name="Wincker P."/>
            <person name="Gaillardin C."/>
            <person name="Dujon B."/>
            <person name="Souciet J.L."/>
        </authorList>
    </citation>
    <scope>NUCLEOTIDE SEQUENCE [LARGE SCALE GENOMIC DNA]</scope>
    <source>
        <strain evidence="6">ATCC MYA-4447 / BCRC 22081 / CBS 7064 / NBRC 10061 / NRRL Y-12695</strain>
    </source>
</reference>
<dbReference type="Gene3D" id="3.30.70.330">
    <property type="match status" value="1"/>
</dbReference>
<dbReference type="GO" id="GO:0003723">
    <property type="term" value="F:RNA binding"/>
    <property type="evidence" value="ECO:0007669"/>
    <property type="project" value="UniProtKB-UniRule"/>
</dbReference>
<organism evidence="5 6">
    <name type="scientific">Pichia sorbitophila (strain ATCC MYA-4447 / BCRC 22081 / CBS 7064 / NBRC 10061 / NRRL Y-12695)</name>
    <name type="common">Hybrid yeast</name>
    <dbReference type="NCBI Taxonomy" id="559304"/>
    <lineage>
        <taxon>Eukaryota</taxon>
        <taxon>Fungi</taxon>
        <taxon>Dikarya</taxon>
        <taxon>Ascomycota</taxon>
        <taxon>Saccharomycotina</taxon>
        <taxon>Pichiomycetes</taxon>
        <taxon>Debaryomycetaceae</taxon>
        <taxon>Millerozyma</taxon>
    </lineage>
</organism>
<dbReference type="InterPro" id="IPR012677">
    <property type="entry name" value="Nucleotide-bd_a/b_plait_sf"/>
</dbReference>
<dbReference type="PANTHER" id="PTHR48025">
    <property type="entry name" value="OS02G0815200 PROTEIN"/>
    <property type="match status" value="1"/>
</dbReference>
<gene>
    <name evidence="5" type="primary">Piso0_002471</name>
    <name evidence="5" type="ORF">GNLVRS01_PISO0J12703g</name>
</gene>
<name>G8YCP8_PICSO</name>
<dbReference type="OMA" id="WDSARGS"/>
<dbReference type="PANTHER" id="PTHR48025:SF1">
    <property type="entry name" value="RRM DOMAIN-CONTAINING PROTEIN"/>
    <property type="match status" value="1"/>
</dbReference>
<evidence type="ECO:0000313" key="5">
    <source>
        <dbReference type="EMBL" id="CCE82729.1"/>
    </source>
</evidence>